<keyword evidence="3 6" id="KW-1133">Transmembrane helix</keyword>
<evidence type="ECO:0000256" key="4">
    <source>
        <dbReference type="ARBA" id="ARBA00023136"/>
    </source>
</evidence>
<evidence type="ECO:0000256" key="2">
    <source>
        <dbReference type="ARBA" id="ARBA00022692"/>
    </source>
</evidence>
<feature type="domain" description="Rhodopsin" evidence="7">
    <location>
        <begin position="23"/>
        <end position="274"/>
    </location>
</feature>
<proteinExistence type="inferred from homology"/>
<evidence type="ECO:0000256" key="5">
    <source>
        <dbReference type="ARBA" id="ARBA00038359"/>
    </source>
</evidence>
<dbReference type="EMBL" id="JNOM01000134">
    <property type="protein sequence ID" value="KNG85967.1"/>
    <property type="molecule type" value="Genomic_DNA"/>
</dbReference>
<keyword evidence="4 6" id="KW-0472">Membrane</keyword>
<dbReference type="PANTHER" id="PTHR33048">
    <property type="entry name" value="PTH11-LIKE INTEGRAL MEMBRANE PROTEIN (AFU_ORTHOLOGUE AFUA_5G11245)"/>
    <property type="match status" value="1"/>
</dbReference>
<evidence type="ECO:0000313" key="8">
    <source>
        <dbReference type="EMBL" id="KNG85967.1"/>
    </source>
</evidence>
<comment type="similarity">
    <text evidence="5">Belongs to the SAT4 family.</text>
</comment>
<feature type="transmembrane region" description="Helical" evidence="6">
    <location>
        <begin position="101"/>
        <end position="122"/>
    </location>
</feature>
<evidence type="ECO:0000256" key="3">
    <source>
        <dbReference type="ARBA" id="ARBA00022989"/>
    </source>
</evidence>
<feature type="transmembrane region" description="Helical" evidence="6">
    <location>
        <begin position="38"/>
        <end position="60"/>
    </location>
</feature>
<comment type="caution">
    <text evidence="8">The sequence shown here is derived from an EMBL/GenBank/DDBJ whole genome shotgun (WGS) entry which is preliminary data.</text>
</comment>
<sequence length="380" mass="41990">MLSPAVVELWTLYSVGVAITLLRTYARYRAVGWKQFAADDYLVWVGILFYTAQTALAYSVSSVAHGLANSGMTDAQRASLSVDDPEYDQRVVGSKIQVAGWATYVALIASLKLSMMAFYVRLTNGLGPRYRIPVWAGFALVIGSFMASIIVILAACRPFHNYWQIYPDPGNTCQPAISKATIWVTFIANIITDPYLIFIPIPMLWKSSLKLIKKIATTVVLGAGVFVLVCATLKSVFLITDPLNGAEIANSWGTRETFVAVVTTNLPMIFHLFRSWLNVLFGSAFQSTEKTSYKSPCIGGSEFTGRNYRSGRGPPSVNPITNMTFSESKERIVEDVKMQNMHIYSEPVAGSTLFQGIVVSNQIEVTHETRSSHIGRYQKS</sequence>
<feature type="transmembrane region" description="Helical" evidence="6">
    <location>
        <begin position="134"/>
        <end position="160"/>
    </location>
</feature>
<dbReference type="InterPro" id="IPR049326">
    <property type="entry name" value="Rhodopsin_dom_fungi"/>
</dbReference>
<dbReference type="OrthoDB" id="2988756at2759"/>
<dbReference type="AlphaFoldDB" id="A0A0L1J2K8"/>
<feature type="transmembrane region" description="Helical" evidence="6">
    <location>
        <begin position="257"/>
        <end position="277"/>
    </location>
</feature>
<gene>
    <name evidence="8" type="ORF">ANOM_006096</name>
</gene>
<evidence type="ECO:0000256" key="1">
    <source>
        <dbReference type="ARBA" id="ARBA00004141"/>
    </source>
</evidence>
<protein>
    <recommendedName>
        <fullName evidence="7">Rhodopsin domain-containing protein</fullName>
    </recommendedName>
</protein>
<dbReference type="STRING" id="1509407.A0A0L1J2K8"/>
<accession>A0A0L1J2K8</accession>
<dbReference type="GO" id="GO:0016020">
    <property type="term" value="C:membrane"/>
    <property type="evidence" value="ECO:0007669"/>
    <property type="project" value="UniProtKB-SubCell"/>
</dbReference>
<dbReference type="RefSeq" id="XP_015406890.1">
    <property type="nucleotide sequence ID" value="XM_015551353.1"/>
</dbReference>
<reference evidence="8 9" key="1">
    <citation type="submission" date="2014-06" db="EMBL/GenBank/DDBJ databases">
        <title>The Genome of the Aflatoxigenic Filamentous Fungus Aspergillus nomius.</title>
        <authorList>
            <person name="Moore M.G."/>
            <person name="Shannon B.M."/>
            <person name="Brian M.M."/>
        </authorList>
    </citation>
    <scope>NUCLEOTIDE SEQUENCE [LARGE SCALE GENOMIC DNA]</scope>
    <source>
        <strain evidence="8 9">NRRL 13137</strain>
    </source>
</reference>
<name>A0A0L1J2K8_ASPN3</name>
<feature type="transmembrane region" description="Helical" evidence="6">
    <location>
        <begin position="215"/>
        <end position="237"/>
    </location>
</feature>
<organism evidence="8 9">
    <name type="scientific">Aspergillus nomiae NRRL (strain ATCC 15546 / NRRL 13137 / CBS 260.88 / M93)</name>
    <dbReference type="NCBI Taxonomy" id="1509407"/>
    <lineage>
        <taxon>Eukaryota</taxon>
        <taxon>Fungi</taxon>
        <taxon>Dikarya</taxon>
        <taxon>Ascomycota</taxon>
        <taxon>Pezizomycotina</taxon>
        <taxon>Eurotiomycetes</taxon>
        <taxon>Eurotiomycetidae</taxon>
        <taxon>Eurotiales</taxon>
        <taxon>Aspergillaceae</taxon>
        <taxon>Aspergillus</taxon>
        <taxon>Aspergillus subgen. Circumdati</taxon>
    </lineage>
</organism>
<feature type="transmembrane region" description="Helical" evidence="6">
    <location>
        <begin position="180"/>
        <end position="203"/>
    </location>
</feature>
<dbReference type="Proteomes" id="UP000037505">
    <property type="component" value="Unassembled WGS sequence"/>
</dbReference>
<dbReference type="Pfam" id="PF20684">
    <property type="entry name" value="Fung_rhodopsin"/>
    <property type="match status" value="1"/>
</dbReference>
<dbReference type="GeneID" id="26807900"/>
<keyword evidence="9" id="KW-1185">Reference proteome</keyword>
<dbReference type="PANTHER" id="PTHR33048:SF105">
    <property type="match status" value="1"/>
</dbReference>
<evidence type="ECO:0000259" key="7">
    <source>
        <dbReference type="Pfam" id="PF20684"/>
    </source>
</evidence>
<evidence type="ECO:0000256" key="6">
    <source>
        <dbReference type="SAM" id="Phobius"/>
    </source>
</evidence>
<dbReference type="InterPro" id="IPR052337">
    <property type="entry name" value="SAT4-like"/>
</dbReference>
<feature type="transmembrane region" description="Helical" evidence="6">
    <location>
        <begin position="6"/>
        <end position="26"/>
    </location>
</feature>
<evidence type="ECO:0000313" key="9">
    <source>
        <dbReference type="Proteomes" id="UP000037505"/>
    </source>
</evidence>
<keyword evidence="2 6" id="KW-0812">Transmembrane</keyword>
<comment type="subcellular location">
    <subcellularLocation>
        <location evidence="1">Membrane</location>
        <topology evidence="1">Multi-pass membrane protein</topology>
    </subcellularLocation>
</comment>